<gene>
    <name evidence="1" type="ORF">SAMN05421823_1068</name>
</gene>
<dbReference type="AlphaFoldDB" id="A0A1G9K1S1"/>
<organism evidence="1 2">
    <name type="scientific">Catalinimonas alkaloidigena</name>
    <dbReference type="NCBI Taxonomy" id="1075417"/>
    <lineage>
        <taxon>Bacteria</taxon>
        <taxon>Pseudomonadati</taxon>
        <taxon>Bacteroidota</taxon>
        <taxon>Cytophagia</taxon>
        <taxon>Cytophagales</taxon>
        <taxon>Catalimonadaceae</taxon>
        <taxon>Catalinimonas</taxon>
    </lineage>
</organism>
<accession>A0A1G9K1S1</accession>
<evidence type="ECO:0000313" key="2">
    <source>
        <dbReference type="Proteomes" id="UP000198510"/>
    </source>
</evidence>
<sequence>MQALVFLLLILMDSECQLLIDIVISNEAKQSEKSCARR</sequence>
<dbReference type="Proteomes" id="UP000198510">
    <property type="component" value="Unassembled WGS sequence"/>
</dbReference>
<keyword evidence="2" id="KW-1185">Reference proteome</keyword>
<dbReference type="EMBL" id="FNFO01000006">
    <property type="protein sequence ID" value="SDL43153.1"/>
    <property type="molecule type" value="Genomic_DNA"/>
</dbReference>
<reference evidence="1 2" key="1">
    <citation type="submission" date="2016-10" db="EMBL/GenBank/DDBJ databases">
        <authorList>
            <person name="de Groot N.N."/>
        </authorList>
    </citation>
    <scope>NUCLEOTIDE SEQUENCE [LARGE SCALE GENOMIC DNA]</scope>
    <source>
        <strain evidence="1 2">DSM 25186</strain>
    </source>
</reference>
<proteinExistence type="predicted"/>
<evidence type="ECO:0000313" key="1">
    <source>
        <dbReference type="EMBL" id="SDL43153.1"/>
    </source>
</evidence>
<protein>
    <submittedName>
        <fullName evidence="1">Uncharacterized protein</fullName>
    </submittedName>
</protein>
<name>A0A1G9K1S1_9BACT</name>